<evidence type="ECO:0000256" key="9">
    <source>
        <dbReference type="ARBA" id="ARBA00022679"/>
    </source>
</evidence>
<dbReference type="SUPFAM" id="SSF50729">
    <property type="entry name" value="PH domain-like"/>
    <property type="match status" value="1"/>
</dbReference>
<accession>A0A3Q3VWC6</accession>
<dbReference type="InterPro" id="IPR041390">
    <property type="entry name" value="FADK_N"/>
</dbReference>
<dbReference type="InterPro" id="IPR011993">
    <property type="entry name" value="PH-like_dom_sf"/>
</dbReference>
<dbReference type="InterPro" id="IPR014352">
    <property type="entry name" value="FERM/acyl-CoA-bd_prot_sf"/>
</dbReference>
<dbReference type="FunFam" id="1.20.80.10:FF:000004">
    <property type="entry name" value="Protein-tyrosine kinase 2-beta isoform 1"/>
    <property type="match status" value="1"/>
</dbReference>
<keyword evidence="14" id="KW-0472">Membrane</keyword>
<dbReference type="PROSITE" id="PS50057">
    <property type="entry name" value="FERM_3"/>
    <property type="match status" value="1"/>
</dbReference>
<keyword evidence="9" id="KW-0808">Transferase</keyword>
<dbReference type="Ensembl" id="ENSMMOT00000007437.1">
    <property type="protein sequence ID" value="ENSMMOP00000007301.1"/>
    <property type="gene ID" value="ENSMMOG00000005665.1"/>
</dbReference>
<dbReference type="Gene3D" id="1.20.80.10">
    <property type="match status" value="1"/>
</dbReference>
<evidence type="ECO:0000256" key="10">
    <source>
        <dbReference type="ARBA" id="ARBA00022741"/>
    </source>
</evidence>
<evidence type="ECO:0000256" key="15">
    <source>
        <dbReference type="ARBA" id="ARBA00023137"/>
    </source>
</evidence>
<evidence type="ECO:0000256" key="7">
    <source>
        <dbReference type="ARBA" id="ARBA00022490"/>
    </source>
</evidence>
<evidence type="ECO:0000256" key="16">
    <source>
        <dbReference type="ARBA" id="ARBA00023273"/>
    </source>
</evidence>
<evidence type="ECO:0000256" key="8">
    <source>
        <dbReference type="ARBA" id="ARBA00022553"/>
    </source>
</evidence>
<dbReference type="Pfam" id="PF21477">
    <property type="entry name" value="FERM_C_FAK1"/>
    <property type="match status" value="1"/>
</dbReference>
<keyword evidence="16" id="KW-0966">Cell projection</keyword>
<dbReference type="SMART" id="SM00295">
    <property type="entry name" value="B41"/>
    <property type="match status" value="1"/>
</dbReference>
<keyword evidence="15" id="KW-0829">Tyrosine-protein kinase</keyword>
<evidence type="ECO:0000256" key="3">
    <source>
        <dbReference type="ARBA" id="ARBA00004413"/>
    </source>
</evidence>
<comment type="subcellular location">
    <subcellularLocation>
        <location evidence="1">Cell junction</location>
        <location evidence="1">Focal adhesion</location>
    </subcellularLocation>
    <subcellularLocation>
        <location evidence="3">Cell membrane</location>
        <topology evidence="3">Peripheral membrane protein</topology>
        <orientation evidence="3">Cytoplasmic side</orientation>
    </subcellularLocation>
    <subcellularLocation>
        <location evidence="2">Cell projection</location>
    </subcellularLocation>
    <subcellularLocation>
        <location evidence="4">Cytoplasm</location>
    </subcellularLocation>
</comment>
<dbReference type="PANTHER" id="PTHR46221">
    <property type="entry name" value="FERM AND PDZ DOMAIN-CONTAINING PROTEIN FAMILY MEMBER"/>
    <property type="match status" value="1"/>
</dbReference>
<evidence type="ECO:0000256" key="2">
    <source>
        <dbReference type="ARBA" id="ARBA00004316"/>
    </source>
</evidence>
<protein>
    <recommendedName>
        <fullName evidence="5">non-specific protein-tyrosine kinase</fullName>
        <ecNumber evidence="5">2.7.10.2</ecNumber>
    </recommendedName>
</protein>
<keyword evidence="10" id="KW-0547">Nucleotide-binding</keyword>
<evidence type="ECO:0000256" key="14">
    <source>
        <dbReference type="ARBA" id="ARBA00023136"/>
    </source>
</evidence>
<dbReference type="InterPro" id="IPR049385">
    <property type="entry name" value="FAK1-like_FERM_C"/>
</dbReference>
<feature type="domain" description="FERM" evidence="17">
    <location>
        <begin position="1"/>
        <end position="292"/>
    </location>
</feature>
<dbReference type="GO" id="GO:0004715">
    <property type="term" value="F:non-membrane spanning protein tyrosine kinase activity"/>
    <property type="evidence" value="ECO:0007669"/>
    <property type="project" value="UniProtKB-EC"/>
</dbReference>
<dbReference type="GO" id="GO:0008284">
    <property type="term" value="P:positive regulation of cell population proliferation"/>
    <property type="evidence" value="ECO:0007669"/>
    <property type="project" value="UniProtKB-ARBA"/>
</dbReference>
<keyword evidence="7" id="KW-0963">Cytoplasm</keyword>
<sequence length="292" mass="33630">MNVVLSSGCVGPDIKYHLCYGLLLKHLKSSAIHWLHPDLTVAELTQRYEQQHLEAEWRYDLRIRYIPSDFKEKFKDDRTTMLYFYLQVRSDYMQQYASKVSDGMALQLGCLEIRRFYKDMNPNGLEKKSNFELLESDTVVKSLIASRLCALWQPKQLRRLIQQTFQGYSNLKQDECMSRFFTTLAQCYCYTQESFACQLVVSFAFFPTFPLLQPICLATPSQVRSISCKAESDGRALLTVHIEEALSVNTPSLAVAENMADLIDGYCRLESNAESSLIIRPNRAELPDIPKQ</sequence>
<keyword evidence="13" id="KW-0965">Cell junction</keyword>
<keyword evidence="12" id="KW-0067">ATP-binding</keyword>
<dbReference type="GO" id="GO:0042995">
    <property type="term" value="C:cell projection"/>
    <property type="evidence" value="ECO:0007669"/>
    <property type="project" value="UniProtKB-SubCell"/>
</dbReference>
<dbReference type="Gene3D" id="2.30.29.30">
    <property type="entry name" value="Pleckstrin-homology domain (PH domain)/Phosphotyrosine-binding domain (PTB)"/>
    <property type="match status" value="1"/>
</dbReference>
<dbReference type="SUPFAM" id="SSF47031">
    <property type="entry name" value="Second domain of FERM"/>
    <property type="match status" value="1"/>
</dbReference>
<evidence type="ECO:0000313" key="19">
    <source>
        <dbReference type="Proteomes" id="UP000261620"/>
    </source>
</evidence>
<evidence type="ECO:0000256" key="6">
    <source>
        <dbReference type="ARBA" id="ARBA00022475"/>
    </source>
</evidence>
<evidence type="ECO:0000256" key="4">
    <source>
        <dbReference type="ARBA" id="ARBA00004496"/>
    </source>
</evidence>
<dbReference type="GO" id="GO:0005886">
    <property type="term" value="C:plasma membrane"/>
    <property type="evidence" value="ECO:0007669"/>
    <property type="project" value="UniProtKB-SubCell"/>
</dbReference>
<organism evidence="18 19">
    <name type="scientific">Mola mola</name>
    <name type="common">Ocean sunfish</name>
    <name type="synonym">Tetraodon mola</name>
    <dbReference type="NCBI Taxonomy" id="94237"/>
    <lineage>
        <taxon>Eukaryota</taxon>
        <taxon>Metazoa</taxon>
        <taxon>Chordata</taxon>
        <taxon>Craniata</taxon>
        <taxon>Vertebrata</taxon>
        <taxon>Euteleostomi</taxon>
        <taxon>Actinopterygii</taxon>
        <taxon>Neopterygii</taxon>
        <taxon>Teleostei</taxon>
        <taxon>Neoteleostei</taxon>
        <taxon>Acanthomorphata</taxon>
        <taxon>Eupercaria</taxon>
        <taxon>Tetraodontiformes</taxon>
        <taxon>Molidae</taxon>
        <taxon>Mola</taxon>
    </lineage>
</organism>
<dbReference type="GO" id="GO:0005524">
    <property type="term" value="F:ATP binding"/>
    <property type="evidence" value="ECO:0007669"/>
    <property type="project" value="UniProtKB-KW"/>
</dbReference>
<dbReference type="CDD" id="cd14473">
    <property type="entry name" value="FERM_B-lobe"/>
    <property type="match status" value="1"/>
</dbReference>
<dbReference type="EC" id="2.7.10.2" evidence="5"/>
<reference evidence="18" key="2">
    <citation type="submission" date="2025-09" db="UniProtKB">
        <authorList>
            <consortium name="Ensembl"/>
        </authorList>
    </citation>
    <scope>IDENTIFICATION</scope>
</reference>
<dbReference type="InterPro" id="IPR000299">
    <property type="entry name" value="FERM_domain"/>
</dbReference>
<dbReference type="InterPro" id="IPR019748">
    <property type="entry name" value="FERM_central"/>
</dbReference>
<keyword evidence="8" id="KW-0597">Phosphoprotein</keyword>
<dbReference type="InterPro" id="IPR019749">
    <property type="entry name" value="Band_41_domain"/>
</dbReference>
<dbReference type="Gene3D" id="3.10.20.90">
    <property type="entry name" value="Phosphatidylinositol 3-kinase Catalytic Subunit, Chain A, domain 1"/>
    <property type="match status" value="1"/>
</dbReference>
<evidence type="ECO:0000313" key="18">
    <source>
        <dbReference type="Ensembl" id="ENSMMOP00000007301.1"/>
    </source>
</evidence>
<evidence type="ECO:0000259" key="17">
    <source>
        <dbReference type="PROSITE" id="PS50057"/>
    </source>
</evidence>
<dbReference type="PANTHER" id="PTHR46221:SF11">
    <property type="entry name" value="NON-SPECIFIC PROTEIN-TYROSINE KINASE"/>
    <property type="match status" value="1"/>
</dbReference>
<dbReference type="Pfam" id="PF18038">
    <property type="entry name" value="FERM_N_2"/>
    <property type="match status" value="1"/>
</dbReference>
<dbReference type="Proteomes" id="UP000261620">
    <property type="component" value="Unplaced"/>
</dbReference>
<evidence type="ECO:0000256" key="11">
    <source>
        <dbReference type="ARBA" id="ARBA00022777"/>
    </source>
</evidence>
<dbReference type="Pfam" id="PF00373">
    <property type="entry name" value="FERM_M"/>
    <property type="match status" value="1"/>
</dbReference>
<dbReference type="GO" id="GO:0005737">
    <property type="term" value="C:cytoplasm"/>
    <property type="evidence" value="ECO:0007669"/>
    <property type="project" value="UniProtKB-SubCell"/>
</dbReference>
<evidence type="ECO:0000256" key="13">
    <source>
        <dbReference type="ARBA" id="ARBA00022949"/>
    </source>
</evidence>
<evidence type="ECO:0000256" key="12">
    <source>
        <dbReference type="ARBA" id="ARBA00022840"/>
    </source>
</evidence>
<dbReference type="InterPro" id="IPR035963">
    <property type="entry name" value="FERM_2"/>
</dbReference>
<keyword evidence="6" id="KW-1003">Cell membrane</keyword>
<reference evidence="18" key="1">
    <citation type="submission" date="2025-08" db="UniProtKB">
        <authorList>
            <consortium name="Ensembl"/>
        </authorList>
    </citation>
    <scope>IDENTIFICATION</scope>
</reference>
<proteinExistence type="predicted"/>
<keyword evidence="11" id="KW-0418">Kinase</keyword>
<dbReference type="SUPFAM" id="SSF54236">
    <property type="entry name" value="Ubiquitin-like"/>
    <property type="match status" value="1"/>
</dbReference>
<dbReference type="GO" id="GO:0005925">
    <property type="term" value="C:focal adhesion"/>
    <property type="evidence" value="ECO:0007669"/>
    <property type="project" value="UniProtKB-SubCell"/>
</dbReference>
<dbReference type="InterPro" id="IPR029071">
    <property type="entry name" value="Ubiquitin-like_domsf"/>
</dbReference>
<name>A0A3Q3VWC6_MOLML</name>
<evidence type="ECO:0000256" key="1">
    <source>
        <dbReference type="ARBA" id="ARBA00004246"/>
    </source>
</evidence>
<evidence type="ECO:0000256" key="5">
    <source>
        <dbReference type="ARBA" id="ARBA00011903"/>
    </source>
</evidence>
<dbReference type="AlphaFoldDB" id="A0A3Q3VWC6"/>
<keyword evidence="19" id="KW-1185">Reference proteome</keyword>